<sequence length="384" mass="43460">MAATEHYLAGYLPLVQKWRWPILGVTLAACIISAITALLLPNIYRSTAIFYPTNLPDLETTLNPAFILNGEKLTLSMSSDDADRLISIGQSEPLLRHIIQQFKFARHYRYPANDTSDKIQQKVLEEFLYNYSIAQNNRSAVQVSFDDADKYFAARVANAITHQIDVINQQLTLTNQQKIVNSYAQRQQFLQKELHKTQDSLLTARRQYGIFGASTAEHESRPESRYLAERLVQTETDLRQARATLKSYQAQLPASNPKVITLKAEIKGLEAAASALKSSTSGSSINLESYLAGTDEVTRLEAIFNSRREEYLKARQLYEDAKLALQNQTSSLYLVQPATPALKKVKPIRWLMVAGATFLTFLLSVVVVSVLERQKSFRRERFYA</sequence>
<evidence type="ECO:0000313" key="3">
    <source>
        <dbReference type="Proteomes" id="UP000240357"/>
    </source>
</evidence>
<dbReference type="AlphaFoldDB" id="A0A2T2YJI3"/>
<evidence type="ECO:0008006" key="4">
    <source>
        <dbReference type="Google" id="ProtNLM"/>
    </source>
</evidence>
<dbReference type="InterPro" id="IPR050445">
    <property type="entry name" value="Bact_polysacc_biosynth/exp"/>
</dbReference>
<proteinExistence type="predicted"/>
<protein>
    <recommendedName>
        <fullName evidence="4">Polysaccharide chain length determinant N-terminal domain-containing protein</fullName>
    </recommendedName>
</protein>
<keyword evidence="3" id="KW-1185">Reference proteome</keyword>
<dbReference type="PANTHER" id="PTHR32309:SF13">
    <property type="entry name" value="FERRIC ENTEROBACTIN TRANSPORT PROTEIN FEPE"/>
    <property type="match status" value="1"/>
</dbReference>
<keyword evidence="1" id="KW-0812">Transmembrane</keyword>
<dbReference type="PANTHER" id="PTHR32309">
    <property type="entry name" value="TYROSINE-PROTEIN KINASE"/>
    <property type="match status" value="1"/>
</dbReference>
<feature type="transmembrane region" description="Helical" evidence="1">
    <location>
        <begin position="20"/>
        <end position="40"/>
    </location>
</feature>
<organism evidence="2 3">
    <name type="scientific">Adhaeribacter arboris</name>
    <dbReference type="NCBI Taxonomy" id="2072846"/>
    <lineage>
        <taxon>Bacteria</taxon>
        <taxon>Pseudomonadati</taxon>
        <taxon>Bacteroidota</taxon>
        <taxon>Cytophagia</taxon>
        <taxon>Cytophagales</taxon>
        <taxon>Hymenobacteraceae</taxon>
        <taxon>Adhaeribacter</taxon>
    </lineage>
</organism>
<dbReference type="OrthoDB" id="647428at2"/>
<accession>A0A2T2YJI3</accession>
<comment type="caution">
    <text evidence="2">The sequence shown here is derived from an EMBL/GenBank/DDBJ whole genome shotgun (WGS) entry which is preliminary data.</text>
</comment>
<keyword evidence="1" id="KW-1133">Transmembrane helix</keyword>
<dbReference type="GO" id="GO:0004713">
    <property type="term" value="F:protein tyrosine kinase activity"/>
    <property type="evidence" value="ECO:0007669"/>
    <property type="project" value="TreeGrafter"/>
</dbReference>
<reference evidence="2 3" key="1">
    <citation type="submission" date="2018-03" db="EMBL/GenBank/DDBJ databases">
        <title>Adhaeribacter sp. HMF7605 Genome sequencing and assembly.</title>
        <authorList>
            <person name="Kang H."/>
            <person name="Kang J."/>
            <person name="Cha I."/>
            <person name="Kim H."/>
            <person name="Joh K."/>
        </authorList>
    </citation>
    <scope>NUCLEOTIDE SEQUENCE [LARGE SCALE GENOMIC DNA]</scope>
    <source>
        <strain evidence="2 3">HMF7605</strain>
    </source>
</reference>
<evidence type="ECO:0000313" key="2">
    <source>
        <dbReference type="EMBL" id="PSR55668.1"/>
    </source>
</evidence>
<dbReference type="GO" id="GO:0005886">
    <property type="term" value="C:plasma membrane"/>
    <property type="evidence" value="ECO:0007669"/>
    <property type="project" value="TreeGrafter"/>
</dbReference>
<dbReference type="EMBL" id="PYFT01000001">
    <property type="protein sequence ID" value="PSR55668.1"/>
    <property type="molecule type" value="Genomic_DNA"/>
</dbReference>
<keyword evidence="1" id="KW-0472">Membrane</keyword>
<evidence type="ECO:0000256" key="1">
    <source>
        <dbReference type="SAM" id="Phobius"/>
    </source>
</evidence>
<dbReference type="Proteomes" id="UP000240357">
    <property type="component" value="Unassembled WGS sequence"/>
</dbReference>
<feature type="transmembrane region" description="Helical" evidence="1">
    <location>
        <begin position="350"/>
        <end position="371"/>
    </location>
</feature>
<name>A0A2T2YJI3_9BACT</name>
<gene>
    <name evidence="2" type="ORF">AHMF7605_20245</name>
</gene>
<dbReference type="RefSeq" id="WP_106931849.1">
    <property type="nucleotide sequence ID" value="NZ_PYFT01000001.1"/>
</dbReference>